<dbReference type="GO" id="GO:0016020">
    <property type="term" value="C:membrane"/>
    <property type="evidence" value="ECO:0007669"/>
    <property type="project" value="UniProtKB-SubCell"/>
</dbReference>
<evidence type="ECO:0000256" key="5">
    <source>
        <dbReference type="ARBA" id="ARBA00023136"/>
    </source>
</evidence>
<dbReference type="InterPro" id="IPR039714">
    <property type="entry name" value="TMEM134"/>
</dbReference>
<sequence>MAMDKPNTMKDIVEDINAQSAVIARNYQGLQDSNTLELSDIAFAPSGAAVTGLSPGTSNSGSPANSWGSQKPQGSSSGSNNCCTAVTAYLLHIRPSCLVHPEVQRHSRLILVATLFCLVGAVLIASGLLSIVPEPHPLFGIVFVAGGFVIFIPGIYYVTYVIRAYLGHDGYLFDHLPSMD</sequence>
<feature type="transmembrane region" description="Helical" evidence="7">
    <location>
        <begin position="138"/>
        <end position="158"/>
    </location>
</feature>
<protein>
    <submittedName>
        <fullName evidence="9">Transmembrane protein 230</fullName>
    </submittedName>
</protein>
<evidence type="ECO:0000256" key="7">
    <source>
        <dbReference type="SAM" id="Phobius"/>
    </source>
</evidence>
<evidence type="ECO:0000256" key="6">
    <source>
        <dbReference type="SAM" id="MobiDB-lite"/>
    </source>
</evidence>
<feature type="region of interest" description="Disordered" evidence="6">
    <location>
        <begin position="53"/>
        <end position="78"/>
    </location>
</feature>
<feature type="compositionally biased region" description="Low complexity" evidence="6">
    <location>
        <begin position="66"/>
        <end position="78"/>
    </location>
</feature>
<keyword evidence="5 7" id="KW-0472">Membrane</keyword>
<dbReference type="AlphaFoldDB" id="A0A1I8HZJ7"/>
<comment type="subcellular location">
    <subcellularLocation>
        <location evidence="1">Membrane</location>
        <topology evidence="1">Multi-pass membrane protein</topology>
    </subcellularLocation>
</comment>
<feature type="transmembrane region" description="Helical" evidence="7">
    <location>
        <begin position="109"/>
        <end position="132"/>
    </location>
</feature>
<evidence type="ECO:0000313" key="9">
    <source>
        <dbReference type="WBParaSite" id="maker-uti_cns_0008698-snap-gene-0.4-mRNA-1"/>
    </source>
</evidence>
<evidence type="ECO:0000256" key="4">
    <source>
        <dbReference type="ARBA" id="ARBA00022989"/>
    </source>
</evidence>
<name>A0A1I8HZJ7_9PLAT</name>
<accession>A0A1I8HZJ7</accession>
<dbReference type="InterPro" id="IPR008590">
    <property type="entry name" value="TMEM_230/134"/>
</dbReference>
<feature type="compositionally biased region" description="Polar residues" evidence="6">
    <location>
        <begin position="54"/>
        <end position="65"/>
    </location>
</feature>
<dbReference type="PANTHER" id="PTHR13558:SF1">
    <property type="entry name" value="TRANSMEMBRANE PROTEIN 134"/>
    <property type="match status" value="1"/>
</dbReference>
<comment type="similarity">
    <text evidence="2">Belongs to the TMEM134/TMEM230 family.</text>
</comment>
<dbReference type="Pfam" id="PF05915">
    <property type="entry name" value="TMEM_230_134"/>
    <property type="match status" value="1"/>
</dbReference>
<dbReference type="Proteomes" id="UP000095280">
    <property type="component" value="Unplaced"/>
</dbReference>
<proteinExistence type="inferred from homology"/>
<keyword evidence="4 7" id="KW-1133">Transmembrane helix</keyword>
<evidence type="ECO:0000313" key="8">
    <source>
        <dbReference type="Proteomes" id="UP000095280"/>
    </source>
</evidence>
<dbReference type="PANTHER" id="PTHR13558">
    <property type="entry name" value="TRANSMEMBRANE PROTEIN 134"/>
    <property type="match status" value="1"/>
</dbReference>
<keyword evidence="8" id="KW-1185">Reference proteome</keyword>
<organism evidence="8 9">
    <name type="scientific">Macrostomum lignano</name>
    <dbReference type="NCBI Taxonomy" id="282301"/>
    <lineage>
        <taxon>Eukaryota</taxon>
        <taxon>Metazoa</taxon>
        <taxon>Spiralia</taxon>
        <taxon>Lophotrochozoa</taxon>
        <taxon>Platyhelminthes</taxon>
        <taxon>Rhabditophora</taxon>
        <taxon>Macrostomorpha</taxon>
        <taxon>Macrostomida</taxon>
        <taxon>Macrostomidae</taxon>
        <taxon>Macrostomum</taxon>
    </lineage>
</organism>
<keyword evidence="3 7" id="KW-0812">Transmembrane</keyword>
<evidence type="ECO:0000256" key="2">
    <source>
        <dbReference type="ARBA" id="ARBA00007743"/>
    </source>
</evidence>
<evidence type="ECO:0000256" key="1">
    <source>
        <dbReference type="ARBA" id="ARBA00004141"/>
    </source>
</evidence>
<reference evidence="9" key="1">
    <citation type="submission" date="2016-11" db="UniProtKB">
        <authorList>
            <consortium name="WormBaseParasite"/>
        </authorList>
    </citation>
    <scope>IDENTIFICATION</scope>
</reference>
<evidence type="ECO:0000256" key="3">
    <source>
        <dbReference type="ARBA" id="ARBA00022692"/>
    </source>
</evidence>
<dbReference type="WBParaSite" id="maker-uti_cns_0008698-snap-gene-0.4-mRNA-1">
    <property type="protein sequence ID" value="maker-uti_cns_0008698-snap-gene-0.4-mRNA-1"/>
    <property type="gene ID" value="maker-uti_cns_0008698-snap-gene-0.4"/>
</dbReference>